<evidence type="ECO:0000313" key="7">
    <source>
        <dbReference type="EMBL" id="KAF2728195.1"/>
    </source>
</evidence>
<organism evidence="7 8">
    <name type="scientific">Polyplosphaeria fusca</name>
    <dbReference type="NCBI Taxonomy" id="682080"/>
    <lineage>
        <taxon>Eukaryota</taxon>
        <taxon>Fungi</taxon>
        <taxon>Dikarya</taxon>
        <taxon>Ascomycota</taxon>
        <taxon>Pezizomycotina</taxon>
        <taxon>Dothideomycetes</taxon>
        <taxon>Pleosporomycetidae</taxon>
        <taxon>Pleosporales</taxon>
        <taxon>Tetraplosphaeriaceae</taxon>
        <taxon>Polyplosphaeria</taxon>
    </lineage>
</organism>
<dbReference type="Pfam" id="PF00644">
    <property type="entry name" value="PARP"/>
    <property type="match status" value="1"/>
</dbReference>
<dbReference type="OrthoDB" id="109543at2759"/>
<name>A0A9P4QKW2_9PLEO</name>
<evidence type="ECO:0000256" key="1">
    <source>
        <dbReference type="ARBA" id="ARBA00022676"/>
    </source>
</evidence>
<proteinExistence type="predicted"/>
<keyword evidence="2 5" id="KW-0808">Transferase</keyword>
<evidence type="ECO:0000259" key="6">
    <source>
        <dbReference type="PROSITE" id="PS51059"/>
    </source>
</evidence>
<gene>
    <name evidence="7" type="ORF">EJ04DRAFT_109598</name>
</gene>
<protein>
    <recommendedName>
        <fullName evidence="5">Poly [ADP-ribose] polymerase</fullName>
        <shortName evidence="5">PARP</shortName>
        <ecNumber evidence="5">2.4.2.-</ecNumber>
    </recommendedName>
</protein>
<dbReference type="InterPro" id="IPR051838">
    <property type="entry name" value="ARTD_PARP"/>
</dbReference>
<comment type="caution">
    <text evidence="7">The sequence shown here is derived from an EMBL/GenBank/DDBJ whole genome shotgun (WGS) entry which is preliminary data.</text>
</comment>
<dbReference type="Proteomes" id="UP000799444">
    <property type="component" value="Unassembled WGS sequence"/>
</dbReference>
<dbReference type="SUPFAM" id="SSF56399">
    <property type="entry name" value="ADP-ribosylation"/>
    <property type="match status" value="1"/>
</dbReference>
<evidence type="ECO:0000256" key="4">
    <source>
        <dbReference type="ARBA" id="ARBA00023027"/>
    </source>
</evidence>
<reference evidence="7" key="1">
    <citation type="journal article" date="2020" name="Stud. Mycol.">
        <title>101 Dothideomycetes genomes: a test case for predicting lifestyles and emergence of pathogens.</title>
        <authorList>
            <person name="Haridas S."/>
            <person name="Albert R."/>
            <person name="Binder M."/>
            <person name="Bloem J."/>
            <person name="Labutti K."/>
            <person name="Salamov A."/>
            <person name="Andreopoulos B."/>
            <person name="Baker S."/>
            <person name="Barry K."/>
            <person name="Bills G."/>
            <person name="Bluhm B."/>
            <person name="Cannon C."/>
            <person name="Castanera R."/>
            <person name="Culley D."/>
            <person name="Daum C."/>
            <person name="Ezra D."/>
            <person name="Gonzalez J."/>
            <person name="Henrissat B."/>
            <person name="Kuo A."/>
            <person name="Liang C."/>
            <person name="Lipzen A."/>
            <person name="Lutzoni F."/>
            <person name="Magnuson J."/>
            <person name="Mondo S."/>
            <person name="Nolan M."/>
            <person name="Ohm R."/>
            <person name="Pangilinan J."/>
            <person name="Park H.-J."/>
            <person name="Ramirez L."/>
            <person name="Alfaro M."/>
            <person name="Sun H."/>
            <person name="Tritt A."/>
            <person name="Yoshinaga Y."/>
            <person name="Zwiers L.-H."/>
            <person name="Turgeon B."/>
            <person name="Goodwin S."/>
            <person name="Spatafora J."/>
            <person name="Crous P."/>
            <person name="Grigoriev I."/>
        </authorList>
    </citation>
    <scope>NUCLEOTIDE SEQUENCE</scope>
    <source>
        <strain evidence="7">CBS 125425</strain>
    </source>
</reference>
<evidence type="ECO:0000256" key="2">
    <source>
        <dbReference type="ARBA" id="ARBA00022679"/>
    </source>
</evidence>
<dbReference type="Gene3D" id="3.90.228.10">
    <property type="match status" value="1"/>
</dbReference>
<evidence type="ECO:0000256" key="5">
    <source>
        <dbReference type="RuleBase" id="RU362114"/>
    </source>
</evidence>
<dbReference type="InterPro" id="IPR012317">
    <property type="entry name" value="Poly(ADP-ribose)pol_cat_dom"/>
</dbReference>
<sequence length="1346" mass="148974">MDVTILTTTTGRNGDFGKRFGAPFSKKSLFGPKKSDEWHQQINFTAGTLRPVDPKFPWILVRNHTDHYLKKTKGKPTQQDIDIRLALLINGHEAIDIAIAATAHAMSAPSVRALLNVELNVAPSTFYGLETFLQCLIAANYSSPMSVTNLETEWAVRLLPYATHGPGAAGKYLEGFCAVLKATDVPNMGVLPDFSLLARRAFQTFASQLEGFKLRSQWLSAYSATAWMSALARKSPASTPPGHLLPEHILDSQFPIWRIWSAWRPDLSRCMLLDGLDSSKKAVLPDLLSLEGPDFISGKYTTMREGMIAQYGANKRFARYRSIILEVPSCSRAELSELLQTTASAMEMALKGGKARFELFVKLVIERPITKEALKIFKAAGKIPDTPTRVVSDVIKEIYGALGRIGGRHISSLCKIIPVLDDEQAEDLRELLLGPLLVQGIEKCVLQCQSAVRTHIDTGLAWTHLALEFHNFCAILKTSTHCLPALDATIRSQLDVLPARASFQTIMDMYEYSGGHLYMESLPNNHLKHCIESFCIDKLMMRGSMKDGSRRTIEALLPTWTASTSDAHRTFAIEVCNRIEDVYTRCNCLSEIPSLQGQFVTEFVAILAETAREPDKSCFRLTKLLGNANYSDAIHGFRSILYGMLEQREDQVIEYTLNNHKAWEWSQWMLDLNALFADLIINSKIFVPTPLRLSLHMWTQQLSEFLPAITRLEEHLGDHAKPLQAILTGGDGLWVENLVKILITLSEAADWPVEKLMQNIVGRLLPGGGNAYEISTCVQALLGTNEDGLETCQRIMDMVDDKMIPLAVMEVSIAGWVDDAEVMKNDKIAIESLAALLHVEVYEDGMVPHEKLAEAAKYYEKVEQEVLNETDRLQEIQRALKTVDPKGTAVLLEQLGVQDVDPLDEEIENLPIGVIDAVERKGKNEVEVSFPLTHLTELQRAGLGIGTAKTLLIRFYLDYAEEMPAMFCLHLDNDPTLQDSTIEDLHTPWVCLRDLGEPIRPYCHGPITLLTWQLSRVLHRHFRRSLELKTISGLHFAVQHALRDMARCCIVCGTSHNAQHRSLRRATVCASVACAKVWKQAPIEVRIPEIRTDTFAVDMMLTGVYAAAMSGRTELLPGCPIKSTQSVVAILNSLPLLSVLQASPSISTTLLNAHKDAEELLTWACTHHRGLIASASGLCRIPNLSAGTHQFVLANAAPILETKFLTHIDYLKSGTRVLFHGTSLDRLPAILAQGLRVGSGTSLQRTGAAHGRGIYLAEEPSTSQGYSPSAVSWKNSGLNNMRLLFGCEIAGQSRGVGSGGIHVIAEEQRVMVRYVFLFPNAATVPIANHVVTPMSSAMSALRTHSV</sequence>
<dbReference type="EMBL" id="ML996291">
    <property type="protein sequence ID" value="KAF2728195.1"/>
    <property type="molecule type" value="Genomic_DNA"/>
</dbReference>
<dbReference type="PANTHER" id="PTHR21328">
    <property type="entry name" value="POLY ADP-RIBOSE POLYMERASE FAMILY, MEMBER PARP"/>
    <property type="match status" value="1"/>
</dbReference>
<evidence type="ECO:0000313" key="8">
    <source>
        <dbReference type="Proteomes" id="UP000799444"/>
    </source>
</evidence>
<dbReference type="EC" id="2.4.2.-" evidence="5"/>
<dbReference type="PROSITE" id="PS51059">
    <property type="entry name" value="PARP_CATALYTIC"/>
    <property type="match status" value="1"/>
</dbReference>
<keyword evidence="3" id="KW-0548">Nucleotidyltransferase</keyword>
<keyword evidence="4 5" id="KW-0520">NAD</keyword>
<feature type="domain" description="PARP catalytic" evidence="6">
    <location>
        <begin position="1134"/>
        <end position="1346"/>
    </location>
</feature>
<accession>A0A9P4QKW2</accession>
<keyword evidence="8" id="KW-1185">Reference proteome</keyword>
<keyword evidence="1 5" id="KW-0328">Glycosyltransferase</keyword>
<evidence type="ECO:0000256" key="3">
    <source>
        <dbReference type="ARBA" id="ARBA00022695"/>
    </source>
</evidence>
<dbReference type="GO" id="GO:0003950">
    <property type="term" value="F:NAD+ poly-ADP-ribosyltransferase activity"/>
    <property type="evidence" value="ECO:0007669"/>
    <property type="project" value="UniProtKB-UniRule"/>
</dbReference>
<dbReference type="GO" id="GO:0016779">
    <property type="term" value="F:nucleotidyltransferase activity"/>
    <property type="evidence" value="ECO:0007669"/>
    <property type="project" value="UniProtKB-KW"/>
</dbReference>